<keyword evidence="9 18" id="KW-0999">Mitochondrion inner membrane</keyword>
<evidence type="ECO:0000256" key="18">
    <source>
        <dbReference type="RuleBase" id="RU003403"/>
    </source>
</evidence>
<dbReference type="AlphaFoldDB" id="A0A1X9PTQ7"/>
<reference evidence="20" key="1">
    <citation type="submission" date="2016-12" db="EMBL/GenBank/DDBJ databases">
        <title>Phylogenetic analysis of mitochondrial genome indicates the paraphyly of genus Haemaphysalis (Ixodida: Ixodidae).</title>
        <authorList>
            <person name="Fu X."/>
            <person name="Liu G.H."/>
            <person name="Zhang Y."/>
            <person name="Gao Y."/>
            <person name="Li Y."/>
            <person name="Chang Q.C."/>
            <person name="Wang C.R."/>
        </authorList>
    </citation>
    <scope>NUCLEOTIDE SEQUENCE</scope>
</reference>
<evidence type="ECO:0000256" key="14">
    <source>
        <dbReference type="ARBA" id="ARBA00023075"/>
    </source>
</evidence>
<keyword evidence="7 18" id="KW-0679">Respiratory chain</keyword>
<dbReference type="InterPro" id="IPR050175">
    <property type="entry name" value="Complex_I_Subunit_2"/>
</dbReference>
<proteinExistence type="inferred from homology"/>
<dbReference type="EC" id="7.1.1.2" evidence="4 18"/>
<comment type="catalytic activity">
    <reaction evidence="17 18">
        <text>a ubiquinone + NADH + 5 H(+)(in) = a ubiquinol + NAD(+) + 4 H(+)(out)</text>
        <dbReference type="Rhea" id="RHEA:29091"/>
        <dbReference type="Rhea" id="RHEA-COMP:9565"/>
        <dbReference type="Rhea" id="RHEA-COMP:9566"/>
        <dbReference type="ChEBI" id="CHEBI:15378"/>
        <dbReference type="ChEBI" id="CHEBI:16389"/>
        <dbReference type="ChEBI" id="CHEBI:17976"/>
        <dbReference type="ChEBI" id="CHEBI:57540"/>
        <dbReference type="ChEBI" id="CHEBI:57945"/>
        <dbReference type="EC" id="7.1.1.2"/>
    </reaction>
</comment>
<name>A0A1X9PTQ7_HAECN</name>
<evidence type="ECO:0000256" key="9">
    <source>
        <dbReference type="ARBA" id="ARBA00022792"/>
    </source>
</evidence>
<evidence type="ECO:0000256" key="2">
    <source>
        <dbReference type="ARBA" id="ARBA00004448"/>
    </source>
</evidence>
<evidence type="ECO:0000256" key="17">
    <source>
        <dbReference type="ARBA" id="ARBA00049551"/>
    </source>
</evidence>
<organism evidence="20">
    <name type="scientific">Haemaphysalis concinna</name>
    <name type="common">Relict tick</name>
    <dbReference type="NCBI Taxonomy" id="523089"/>
    <lineage>
        <taxon>Eukaryota</taxon>
        <taxon>Metazoa</taxon>
        <taxon>Ecdysozoa</taxon>
        <taxon>Arthropoda</taxon>
        <taxon>Chelicerata</taxon>
        <taxon>Arachnida</taxon>
        <taxon>Acari</taxon>
        <taxon>Parasitiformes</taxon>
        <taxon>Ixodida</taxon>
        <taxon>Ixodoidea</taxon>
        <taxon>Ixodidae</taxon>
        <taxon>Haemaphysalinae</taxon>
        <taxon>Haemaphysalis</taxon>
    </lineage>
</organism>
<evidence type="ECO:0000256" key="13">
    <source>
        <dbReference type="ARBA" id="ARBA00023027"/>
    </source>
</evidence>
<dbReference type="EMBL" id="KY364906">
    <property type="protein sequence ID" value="ARO89812.1"/>
    <property type="molecule type" value="Genomic_DNA"/>
</dbReference>
<sequence length="319" mass="37794">MFFKNLMLWMILITILISISSNHWFIFWIMMEMNMMMFIPIMKYNKLENCNSMITYFIIQSFSSILFFMSSSMISIGYSTLMGILINISILIKLAMIPFHFWLTSISEILDYNSFLIILTFQKVIPLFILDKMKMEISLLISIMSLMLSSIMIFNFKIFKKILIFSSISHLSWMIIIMFIPSNFWIMYMLIYFMMINSILKILKNNKILSINNMTNMKLPVNEKIKMIISMLSLGGLPPFLGFLIKFIAISLIIKYSIIIMMILIISSLINIYIYIRMIVPMLLTFNKTEINFNLIKNNKNFYFNTLIIFSLFMMNLMF</sequence>
<evidence type="ECO:0000256" key="7">
    <source>
        <dbReference type="ARBA" id="ARBA00022660"/>
    </source>
</evidence>
<dbReference type="PANTHER" id="PTHR46552">
    <property type="entry name" value="NADH-UBIQUINONE OXIDOREDUCTASE CHAIN 2"/>
    <property type="match status" value="1"/>
</dbReference>
<feature type="transmembrane region" description="Helical" evidence="18">
    <location>
        <begin position="301"/>
        <end position="318"/>
    </location>
</feature>
<accession>A0A1X9PTQ7</accession>
<evidence type="ECO:0000256" key="4">
    <source>
        <dbReference type="ARBA" id="ARBA00012944"/>
    </source>
</evidence>
<evidence type="ECO:0000256" key="3">
    <source>
        <dbReference type="ARBA" id="ARBA00007012"/>
    </source>
</evidence>
<comment type="function">
    <text evidence="1">Core subunit of the mitochondrial membrane respiratory chain NADH dehydrogenase (Complex I) that is believed to belong to the minimal assembly required for catalysis. Complex I functions in the transfer of electrons from NADH to the respiratory chain. The immediate electron acceptor for the enzyme is believed to be ubiquinone.</text>
</comment>
<keyword evidence="16 18" id="KW-0472">Membrane</keyword>
<dbReference type="InterPro" id="IPR003917">
    <property type="entry name" value="NADH_UbQ_OxRdtase_chain2"/>
</dbReference>
<dbReference type="RefSeq" id="YP_009370174.1">
    <property type="nucleotide sequence ID" value="NC_034785.1"/>
</dbReference>
<feature type="domain" description="NADH:quinone oxidoreductase/Mrp antiporter transmembrane" evidence="19">
    <location>
        <begin position="21"/>
        <end position="270"/>
    </location>
</feature>
<keyword evidence="12 18" id="KW-1133">Transmembrane helix</keyword>
<evidence type="ECO:0000256" key="5">
    <source>
        <dbReference type="ARBA" id="ARBA00021008"/>
    </source>
</evidence>
<evidence type="ECO:0000256" key="12">
    <source>
        <dbReference type="ARBA" id="ARBA00022989"/>
    </source>
</evidence>
<evidence type="ECO:0000259" key="19">
    <source>
        <dbReference type="Pfam" id="PF00361"/>
    </source>
</evidence>
<dbReference type="InterPro" id="IPR001750">
    <property type="entry name" value="ND/Mrp_TM"/>
</dbReference>
<dbReference type="CTD" id="4536"/>
<keyword evidence="11 18" id="KW-0249">Electron transport</keyword>
<feature type="transmembrane region" description="Helical" evidence="18">
    <location>
        <begin position="76"/>
        <end position="97"/>
    </location>
</feature>
<evidence type="ECO:0000256" key="16">
    <source>
        <dbReference type="ARBA" id="ARBA00023136"/>
    </source>
</evidence>
<evidence type="ECO:0000256" key="8">
    <source>
        <dbReference type="ARBA" id="ARBA00022692"/>
    </source>
</evidence>
<evidence type="ECO:0000256" key="15">
    <source>
        <dbReference type="ARBA" id="ARBA00023128"/>
    </source>
</evidence>
<feature type="transmembrane region" description="Helical" evidence="18">
    <location>
        <begin position="135"/>
        <end position="155"/>
    </location>
</feature>
<evidence type="ECO:0000256" key="1">
    <source>
        <dbReference type="ARBA" id="ARBA00003257"/>
    </source>
</evidence>
<protein>
    <recommendedName>
        <fullName evidence="5 18">NADH-ubiquinone oxidoreductase chain 2</fullName>
        <ecNumber evidence="4 18">7.1.1.2</ecNumber>
    </recommendedName>
</protein>
<feature type="transmembrane region" description="Helical" evidence="18">
    <location>
        <begin position="225"/>
        <end position="250"/>
    </location>
</feature>
<evidence type="ECO:0000256" key="10">
    <source>
        <dbReference type="ARBA" id="ARBA00022967"/>
    </source>
</evidence>
<keyword evidence="15 18" id="KW-0496">Mitochondrion</keyword>
<evidence type="ECO:0000256" key="6">
    <source>
        <dbReference type="ARBA" id="ARBA00022448"/>
    </source>
</evidence>
<keyword evidence="6" id="KW-0813">Transport</keyword>
<comment type="similarity">
    <text evidence="3 18">Belongs to the complex I subunit 2 family.</text>
</comment>
<comment type="subcellular location">
    <subcellularLocation>
        <location evidence="2 18">Mitochondrion inner membrane</location>
        <topology evidence="2 18">Multi-pass membrane protein</topology>
    </subcellularLocation>
</comment>
<dbReference type="PANTHER" id="PTHR46552:SF1">
    <property type="entry name" value="NADH-UBIQUINONE OXIDOREDUCTASE CHAIN 2"/>
    <property type="match status" value="1"/>
</dbReference>
<evidence type="ECO:0000313" key="20">
    <source>
        <dbReference type="EMBL" id="ARO89812.1"/>
    </source>
</evidence>
<feature type="transmembrane region" description="Helical" evidence="18">
    <location>
        <begin position="6"/>
        <end position="29"/>
    </location>
</feature>
<keyword evidence="14 18" id="KW-0830">Ubiquinone</keyword>
<gene>
    <name evidence="20" type="primary">ND2</name>
</gene>
<dbReference type="GeneID" id="32891691"/>
<dbReference type="PRINTS" id="PR01436">
    <property type="entry name" value="NADHDHGNASE2"/>
</dbReference>
<feature type="transmembrane region" description="Helical" evidence="18">
    <location>
        <begin position="50"/>
        <end position="70"/>
    </location>
</feature>
<feature type="transmembrane region" description="Helical" evidence="18">
    <location>
        <begin position="256"/>
        <end position="280"/>
    </location>
</feature>
<dbReference type="GO" id="GO:0006120">
    <property type="term" value="P:mitochondrial electron transport, NADH to ubiquinone"/>
    <property type="evidence" value="ECO:0007669"/>
    <property type="project" value="InterPro"/>
</dbReference>
<comment type="function">
    <text evidence="18">Core subunit of the mitochondrial membrane respiratory chain NADH dehydrogenase (Complex I) which catalyzes electron transfer from NADH through the respiratory chain, using ubiquinone as an electron acceptor. Essential for the catalytic activity and assembly of complex I.</text>
</comment>
<feature type="transmembrane region" description="Helical" evidence="18">
    <location>
        <begin position="109"/>
        <end position="129"/>
    </location>
</feature>
<keyword evidence="13 18" id="KW-0520">NAD</keyword>
<dbReference type="GO" id="GO:0008137">
    <property type="term" value="F:NADH dehydrogenase (ubiquinone) activity"/>
    <property type="evidence" value="ECO:0007669"/>
    <property type="project" value="UniProtKB-EC"/>
</dbReference>
<evidence type="ECO:0000256" key="11">
    <source>
        <dbReference type="ARBA" id="ARBA00022982"/>
    </source>
</evidence>
<keyword evidence="10 18" id="KW-1278">Translocase</keyword>
<dbReference type="Pfam" id="PF00361">
    <property type="entry name" value="Proton_antipo_M"/>
    <property type="match status" value="1"/>
</dbReference>
<geneLocation type="mitochondrion" evidence="20"/>
<keyword evidence="8 18" id="KW-0812">Transmembrane</keyword>
<dbReference type="GO" id="GO:0005743">
    <property type="term" value="C:mitochondrial inner membrane"/>
    <property type="evidence" value="ECO:0007669"/>
    <property type="project" value="UniProtKB-SubCell"/>
</dbReference>